<dbReference type="EMBL" id="JAWJWE010000036">
    <property type="protein sequence ID" value="KAK6628874.1"/>
    <property type="molecule type" value="Genomic_DNA"/>
</dbReference>
<evidence type="ECO:0000256" key="2">
    <source>
        <dbReference type="ARBA" id="ARBA00005241"/>
    </source>
</evidence>
<feature type="transmembrane region" description="Helical" evidence="6">
    <location>
        <begin position="466"/>
        <end position="486"/>
    </location>
</feature>
<gene>
    <name evidence="8" type="ORF">RUM43_002691</name>
</gene>
<evidence type="ECO:0000313" key="9">
    <source>
        <dbReference type="Proteomes" id="UP001372834"/>
    </source>
</evidence>
<reference evidence="8 9" key="1">
    <citation type="submission" date="2023-10" db="EMBL/GenBank/DDBJ databases">
        <title>Genomes of two closely related lineages of the louse Polyplax serrata with different host specificities.</title>
        <authorList>
            <person name="Martinu J."/>
            <person name="Tarabai H."/>
            <person name="Stefka J."/>
            <person name="Hypsa V."/>
        </authorList>
    </citation>
    <scope>NUCLEOTIDE SEQUENCE [LARGE SCALE GENOMIC DNA]</scope>
    <source>
        <strain evidence="8">HR10_N</strain>
    </source>
</reference>
<comment type="caution">
    <text evidence="8">The sequence shown here is derived from an EMBL/GenBank/DDBJ whole genome shotgun (WGS) entry which is preliminary data.</text>
</comment>
<dbReference type="GO" id="GO:0016020">
    <property type="term" value="C:membrane"/>
    <property type="evidence" value="ECO:0007669"/>
    <property type="project" value="UniProtKB-SubCell"/>
</dbReference>
<feature type="transmembrane region" description="Helical" evidence="6">
    <location>
        <begin position="74"/>
        <end position="93"/>
    </location>
</feature>
<feature type="transmembrane region" description="Helical" evidence="6">
    <location>
        <begin position="394"/>
        <end position="416"/>
    </location>
</feature>
<evidence type="ECO:0000313" key="8">
    <source>
        <dbReference type="EMBL" id="KAK6628874.1"/>
    </source>
</evidence>
<keyword evidence="3 6" id="KW-0812">Transmembrane</keyword>
<evidence type="ECO:0000256" key="3">
    <source>
        <dbReference type="ARBA" id="ARBA00022692"/>
    </source>
</evidence>
<proteinExistence type="inferred from homology"/>
<dbReference type="InterPro" id="IPR051717">
    <property type="entry name" value="MFS_MFSD6"/>
</dbReference>
<evidence type="ECO:0000256" key="6">
    <source>
        <dbReference type="SAM" id="Phobius"/>
    </source>
</evidence>
<comment type="subcellular location">
    <subcellularLocation>
        <location evidence="1">Membrane</location>
        <topology evidence="1">Multi-pass membrane protein</topology>
    </subcellularLocation>
</comment>
<dbReference type="CDD" id="cd17335">
    <property type="entry name" value="MFS_MFSD6"/>
    <property type="match status" value="1"/>
</dbReference>
<comment type="similarity">
    <text evidence="2">Belongs to the major facilitator superfamily. MFSD6 family.</text>
</comment>
<feature type="transmembrane region" description="Helical" evidence="6">
    <location>
        <begin position="436"/>
        <end position="459"/>
    </location>
</feature>
<evidence type="ECO:0000256" key="5">
    <source>
        <dbReference type="ARBA" id="ARBA00023136"/>
    </source>
</evidence>
<accession>A0AAN8NTX6</accession>
<dbReference type="InterPro" id="IPR036259">
    <property type="entry name" value="MFS_trans_sf"/>
</dbReference>
<protein>
    <recommendedName>
        <fullName evidence="7">Major facilitator superfamily associated domain-containing protein</fullName>
    </recommendedName>
</protein>
<keyword evidence="4 6" id="KW-1133">Transmembrane helix</keyword>
<feature type="transmembrane region" description="Helical" evidence="6">
    <location>
        <begin position="43"/>
        <end position="62"/>
    </location>
</feature>
<dbReference type="Proteomes" id="UP001372834">
    <property type="component" value="Unassembled WGS sequence"/>
</dbReference>
<dbReference type="SUPFAM" id="SSF103473">
    <property type="entry name" value="MFS general substrate transporter"/>
    <property type="match status" value="1"/>
</dbReference>
<evidence type="ECO:0000256" key="4">
    <source>
        <dbReference type="ARBA" id="ARBA00022989"/>
    </source>
</evidence>
<feature type="transmembrane region" description="Helical" evidence="6">
    <location>
        <begin position="555"/>
        <end position="579"/>
    </location>
</feature>
<sequence>MGININKDLLPLKAHYFLFNAGVSPVQPFMPVIAKDLKFSSKAVGIINGILPFTGMIAKPLFGAIADHYRLHKFIFICFQVITIIGFFSISFLTKIEDDSGQVKLVCGAETNFDVCFKGTSKDCLIKDILNQSFSEKTVKCSLRCDLSSDLRTELCGHWKANPTICTEDISSNRSFPEYRYITNEDKQLPNLSESSSSPISGVKLEFIATIPLHHTVKVGNCLYFRVADAELNDETHHIPNCQKATHTYCKIKCSDPLLSELLGGVDKDNTGSDDFVHHSQFWLYLFLAILSWVGMAVVCSVADALCFELLGDNGSQYGKQRLWGSVGWGIFAIISGLLVDQFSTAESTNYAPAFYIMLIVISCDVFASYLLKYEQTKVSTNIFRNVGNLLKDVWINIFLVWCIIVGMCVGVQWTFLFWHLESLTESCDESSKKTILGLVSGVQCFLGELPSFFLFGWIIKKLGHVHLMTLIPFIIGIRFILYSILPNPWWALPIEVLQSSLGLSFATMASYASIVAPPGAEATVQGLVGATFEGIGVSLGSYLGGIIFKERSGAGLFQIFGIVAFGLGILHGTLQYFLRRNKRLDISSKGGFKGVAIYAIPNEAVSMLEDT</sequence>
<dbReference type="Gene3D" id="1.20.1250.20">
    <property type="entry name" value="MFS general substrate transporter like domains"/>
    <property type="match status" value="3"/>
</dbReference>
<feature type="transmembrane region" description="Helical" evidence="6">
    <location>
        <begin position="498"/>
        <end position="516"/>
    </location>
</feature>
<feature type="transmembrane region" description="Helical" evidence="6">
    <location>
        <begin position="352"/>
        <end position="373"/>
    </location>
</feature>
<dbReference type="PANTHER" id="PTHR16172">
    <property type="entry name" value="MAJOR FACILITATOR SUPERFAMILY DOMAIN-CONTAINING PROTEIN 6-LIKE"/>
    <property type="match status" value="1"/>
</dbReference>
<feature type="transmembrane region" description="Helical" evidence="6">
    <location>
        <begin position="323"/>
        <end position="340"/>
    </location>
</feature>
<dbReference type="PANTHER" id="PTHR16172:SF30">
    <property type="entry name" value="SUGAR BABY, ISOFORM C"/>
    <property type="match status" value="1"/>
</dbReference>
<name>A0AAN8NTX6_POLSC</name>
<dbReference type="Pfam" id="PF12832">
    <property type="entry name" value="MFS_1_like"/>
    <property type="match status" value="1"/>
</dbReference>
<organism evidence="8 9">
    <name type="scientific">Polyplax serrata</name>
    <name type="common">Common mouse louse</name>
    <dbReference type="NCBI Taxonomy" id="468196"/>
    <lineage>
        <taxon>Eukaryota</taxon>
        <taxon>Metazoa</taxon>
        <taxon>Ecdysozoa</taxon>
        <taxon>Arthropoda</taxon>
        <taxon>Hexapoda</taxon>
        <taxon>Insecta</taxon>
        <taxon>Pterygota</taxon>
        <taxon>Neoptera</taxon>
        <taxon>Paraneoptera</taxon>
        <taxon>Psocodea</taxon>
        <taxon>Troctomorpha</taxon>
        <taxon>Phthiraptera</taxon>
        <taxon>Anoplura</taxon>
        <taxon>Polyplacidae</taxon>
        <taxon>Polyplax</taxon>
    </lineage>
</organism>
<evidence type="ECO:0000259" key="7">
    <source>
        <dbReference type="Pfam" id="PF12832"/>
    </source>
</evidence>
<dbReference type="AlphaFoldDB" id="A0AAN8NTX6"/>
<dbReference type="InterPro" id="IPR024989">
    <property type="entry name" value="MFS_assoc_dom"/>
</dbReference>
<feature type="domain" description="Major facilitator superfamily associated" evidence="7">
    <location>
        <begin position="10"/>
        <end position="559"/>
    </location>
</feature>
<evidence type="ECO:0000256" key="1">
    <source>
        <dbReference type="ARBA" id="ARBA00004141"/>
    </source>
</evidence>
<feature type="transmembrane region" description="Helical" evidence="6">
    <location>
        <begin position="528"/>
        <end position="549"/>
    </location>
</feature>
<keyword evidence="5 6" id="KW-0472">Membrane</keyword>
<feature type="transmembrane region" description="Helical" evidence="6">
    <location>
        <begin position="282"/>
        <end position="311"/>
    </location>
</feature>